<dbReference type="EMBL" id="CP157484">
    <property type="protein sequence ID" value="XBO40969.1"/>
    <property type="molecule type" value="Genomic_DNA"/>
</dbReference>
<evidence type="ECO:0000313" key="1">
    <source>
        <dbReference type="EMBL" id="XBO40969.1"/>
    </source>
</evidence>
<dbReference type="InterPro" id="IPR046606">
    <property type="entry name" value="DUF6665"/>
</dbReference>
<organism evidence="1">
    <name type="scientific">Alsobacter sp. KACC 23698</name>
    <dbReference type="NCBI Taxonomy" id="3149229"/>
    <lineage>
        <taxon>Bacteria</taxon>
        <taxon>Pseudomonadati</taxon>
        <taxon>Pseudomonadota</taxon>
        <taxon>Alphaproteobacteria</taxon>
        <taxon>Hyphomicrobiales</taxon>
        <taxon>Alsobacteraceae</taxon>
        <taxon>Alsobacter</taxon>
    </lineage>
</organism>
<protein>
    <submittedName>
        <fullName evidence="1">DUF6665 family protein</fullName>
    </submittedName>
</protein>
<dbReference type="Pfam" id="PF20370">
    <property type="entry name" value="DUF6665"/>
    <property type="match status" value="1"/>
</dbReference>
<sequence length="112" mass="12641">MSLRPPQSLAGGHRPETGANVLDYEIAQQKAEALGDTGRKVEQALETLRAFDARHEADRDAGQRTRLLDDAAQKVWAFMVQRELCGLRHWEAVVKSYAIPREVLNRMGRTSR</sequence>
<dbReference type="AlphaFoldDB" id="A0AAU7JLH6"/>
<proteinExistence type="predicted"/>
<accession>A0AAU7JLH6</accession>
<name>A0AAU7JLH6_9HYPH</name>
<reference evidence="1" key="1">
    <citation type="submission" date="2024-05" db="EMBL/GenBank/DDBJ databases">
        <authorList>
            <person name="Kim S."/>
            <person name="Heo J."/>
            <person name="Choi H."/>
            <person name="Choi Y."/>
            <person name="Kwon S.-W."/>
            <person name="Kim Y."/>
        </authorList>
    </citation>
    <scope>NUCLEOTIDE SEQUENCE</scope>
    <source>
        <strain evidence="1">KACC 23698</strain>
    </source>
</reference>
<dbReference type="RefSeq" id="WP_406857825.1">
    <property type="nucleotide sequence ID" value="NZ_CP157484.1"/>
</dbReference>
<gene>
    <name evidence="1" type="ORF">ABEG18_09490</name>
</gene>